<organism evidence="2 3">
    <name type="scientific">Anaerocolumna chitinilytica</name>
    <dbReference type="NCBI Taxonomy" id="1727145"/>
    <lineage>
        <taxon>Bacteria</taxon>
        <taxon>Bacillati</taxon>
        <taxon>Bacillota</taxon>
        <taxon>Clostridia</taxon>
        <taxon>Lachnospirales</taxon>
        <taxon>Lachnospiraceae</taxon>
        <taxon>Anaerocolumna</taxon>
    </lineage>
</organism>
<dbReference type="Pfam" id="PF13788">
    <property type="entry name" value="DUF4180"/>
    <property type="match status" value="1"/>
</dbReference>
<reference evidence="2 3" key="2">
    <citation type="submission" date="2020-08" db="EMBL/GenBank/DDBJ databases">
        <authorList>
            <person name="Ueki A."/>
            <person name="Tonouchi A."/>
        </authorList>
    </citation>
    <scope>NUCLEOTIDE SEQUENCE [LARGE SCALE GENOMIC DNA]</scope>
    <source>
        <strain evidence="2 3">CTTW</strain>
    </source>
</reference>
<protein>
    <recommendedName>
        <fullName evidence="1">DUF4180 domain-containing protein</fullName>
    </recommendedName>
</protein>
<reference evidence="2 3" key="1">
    <citation type="submission" date="2020-08" db="EMBL/GenBank/DDBJ databases">
        <title>Draft genome sequencing of an Anaerocolumna strain isolated from anoxic soil subjected to BSD treatment.</title>
        <authorList>
            <person name="Uek A."/>
            <person name="Tonouchi A."/>
        </authorList>
    </citation>
    <scope>NUCLEOTIDE SEQUENCE [LARGE SCALE GENOMIC DNA]</scope>
    <source>
        <strain evidence="2 3">CTTW</strain>
    </source>
</reference>
<evidence type="ECO:0000259" key="1">
    <source>
        <dbReference type="Pfam" id="PF13788"/>
    </source>
</evidence>
<name>A0A7I8DN31_9FIRM</name>
<keyword evidence="3" id="KW-1185">Reference proteome</keyword>
<evidence type="ECO:0000313" key="3">
    <source>
        <dbReference type="Proteomes" id="UP000515703"/>
    </source>
</evidence>
<dbReference type="EMBL" id="AP023368">
    <property type="protein sequence ID" value="BCJ98734.1"/>
    <property type="molecule type" value="Genomic_DNA"/>
</dbReference>
<feature type="domain" description="DUF4180" evidence="1">
    <location>
        <begin position="12"/>
        <end position="121"/>
    </location>
</feature>
<dbReference type="KEGG" id="acht:bsdcttw_17750"/>
<gene>
    <name evidence="2" type="ORF">bsdcttw_17750</name>
</gene>
<dbReference type="AlphaFoldDB" id="A0A7I8DN31"/>
<sequence>MKKMNIKTLERNNTLIAIIQSEEVIITDAQSALDFIMSINYETGSRHIVINKSGISEEFFRLSTGIAGEILQKFINYHMKVAIIGDFSHYTSKPLKDLIYESNHGKDTFFVSTEDEAVEKLASI</sequence>
<accession>A0A7I8DN31</accession>
<proteinExistence type="predicted"/>
<dbReference type="Proteomes" id="UP000515703">
    <property type="component" value="Chromosome"/>
</dbReference>
<evidence type="ECO:0000313" key="2">
    <source>
        <dbReference type="EMBL" id="BCJ98734.1"/>
    </source>
</evidence>
<dbReference type="InterPro" id="IPR025438">
    <property type="entry name" value="DUF4180"/>
</dbReference>